<feature type="compositionally biased region" description="Low complexity" evidence="1">
    <location>
        <begin position="71"/>
        <end position="83"/>
    </location>
</feature>
<accession>A0ABR4NBQ4</accession>
<sequence length="730" mass="81277">MRVTSSRRSRRAGRSAARRAVSAILTRSQAKANPEKAKRMMKAVTDKAQAAEDKRRADRQQHQQQQEHQHQQQQDQHQQQQQDQQDHQSSPARFGQRHMLREAQEDSVSLMVAYASPPPQSQQQQHPQLVGGLAYMEVDGAPGPADLASHEKQAAPQKQATPHKTVALRKQKRVYKYREYPRDKGAAQNMQISGDAINDIAKSAGATIDLSEPDQSGRTRSSKRQRVNNNSDQLAPSSDLEDPGSSSKSSSVGTREQGFPFGFAAIPNGEGASRRLAEQPIFGPFKDLKLHSIPDFSPLKDALSQPLRAVHTLGHNDFLEYEKRLFAILQLIFNGFRTGNEHSCFIRTTLKFLGQLLRIKSPRFPINITIADVIVSSALYLLSIFYSCNRSPKHPCQSKDAWAPRHHTCLAHYFQKNFDAALEKANGDEDIIRTIKEIMKLSTCMHLDFANAHGMVDMMNHYVSIISKLPDGDFWNSSAAGIPSRASSQAAHAPPEAFKECYCTPPVGKRCRCKLDDEVLEDHPVPLTNEEANEQEKAVSEIAQTCLKDAWDAVNRTPVDDLQSCSDGKLRGVMLLAQKLGNKILDLCGIAEGRKEHCRAMRMLEAGLLLKYNDPKVQVKHALFSSLSGALGLTDCPNKDCFDDRAFEDILGRETKKKSFKIKSKDLHWLSHAVRSVCRIPSGPKADQGATYSGEERRAIRKAFKPKDSTLHAMMCRAGSACKYAGANSK</sequence>
<dbReference type="EMBL" id="JADGIZ020000013">
    <property type="protein sequence ID" value="KAL2916957.1"/>
    <property type="molecule type" value="Genomic_DNA"/>
</dbReference>
<feature type="compositionally biased region" description="Polar residues" evidence="1">
    <location>
        <begin position="227"/>
        <end position="236"/>
    </location>
</feature>
<feature type="region of interest" description="Disordered" evidence="1">
    <location>
        <begin position="205"/>
        <end position="256"/>
    </location>
</feature>
<dbReference type="Proteomes" id="UP001527925">
    <property type="component" value="Unassembled WGS sequence"/>
</dbReference>
<feature type="region of interest" description="Disordered" evidence="1">
    <location>
        <begin position="1"/>
        <end position="109"/>
    </location>
</feature>
<organism evidence="2 3">
    <name type="scientific">Polyrhizophydium stewartii</name>
    <dbReference type="NCBI Taxonomy" id="2732419"/>
    <lineage>
        <taxon>Eukaryota</taxon>
        <taxon>Fungi</taxon>
        <taxon>Fungi incertae sedis</taxon>
        <taxon>Chytridiomycota</taxon>
        <taxon>Chytridiomycota incertae sedis</taxon>
        <taxon>Chytridiomycetes</taxon>
        <taxon>Rhizophydiales</taxon>
        <taxon>Rhizophydiales incertae sedis</taxon>
        <taxon>Polyrhizophydium</taxon>
    </lineage>
</organism>
<feature type="compositionally biased region" description="Basic and acidic residues" evidence="1">
    <location>
        <begin position="49"/>
        <end position="70"/>
    </location>
</feature>
<keyword evidence="3" id="KW-1185">Reference proteome</keyword>
<evidence type="ECO:0000313" key="2">
    <source>
        <dbReference type="EMBL" id="KAL2916957.1"/>
    </source>
</evidence>
<proteinExistence type="predicted"/>
<reference evidence="2 3" key="1">
    <citation type="submission" date="2023-09" db="EMBL/GenBank/DDBJ databases">
        <title>Pangenome analysis of Batrachochytrium dendrobatidis and related Chytrids.</title>
        <authorList>
            <person name="Yacoub M.N."/>
            <person name="Stajich J.E."/>
            <person name="James T.Y."/>
        </authorList>
    </citation>
    <scope>NUCLEOTIDE SEQUENCE [LARGE SCALE GENOMIC DNA]</scope>
    <source>
        <strain evidence="2 3">JEL0888</strain>
    </source>
</reference>
<evidence type="ECO:0000313" key="3">
    <source>
        <dbReference type="Proteomes" id="UP001527925"/>
    </source>
</evidence>
<feature type="region of interest" description="Disordered" evidence="1">
    <location>
        <begin position="140"/>
        <end position="170"/>
    </location>
</feature>
<feature type="compositionally biased region" description="Basic residues" evidence="1">
    <location>
        <begin position="1"/>
        <end position="17"/>
    </location>
</feature>
<name>A0ABR4NBQ4_9FUNG</name>
<gene>
    <name evidence="2" type="ORF">HK105_203389</name>
</gene>
<evidence type="ECO:0000256" key="1">
    <source>
        <dbReference type="SAM" id="MobiDB-lite"/>
    </source>
</evidence>
<protein>
    <submittedName>
        <fullName evidence="2">Uncharacterized protein</fullName>
    </submittedName>
</protein>
<comment type="caution">
    <text evidence="2">The sequence shown here is derived from an EMBL/GenBank/DDBJ whole genome shotgun (WGS) entry which is preliminary data.</text>
</comment>